<sequence>MLQNTVTVFITIFAVLLAINYNWFYETYIIFGYNQPNIKPYENGKCRKIEDVGACEDIHIHHRTGHAFMACGTKYGRTLGYWPPLDAFNTSQQIRDPAYIYDINEDKLIPLVLKNFPPEEDFISHGLGIYEDPKNENKLYLFFVNHKRSGSCFEVFEHTLHTNELIHLETIQHELINTPNDIVPVSRHEFYFTNDRYNKDPSWKKTAEVLLRLSWSNVVFHSSITNETKIVADGLQFPNGINTNWDHSLIYVATVMGGSVLVYERNKDNNELKLKDKIFTGHAIDNISVDDVTGELYCGIFQKPLMFLAYKDDRTGTAPLPPAGILKIGNNTEGDSVKYSQKVIFEDDGTFYHSSTIGAVDRKRNVLLIGSCIVEGILRCDSLEP</sequence>
<keyword evidence="4 7" id="KW-0325">Glycoprotein</keyword>
<evidence type="ECO:0000256" key="5">
    <source>
        <dbReference type="PIRSR" id="PIRSR602640-1"/>
    </source>
</evidence>
<feature type="binding site" evidence="6">
    <location>
        <position position="285"/>
    </location>
    <ligand>
        <name>Ca(2+)</name>
        <dbReference type="ChEBI" id="CHEBI:29108"/>
        <label>1</label>
        <note>catalytic</note>
    </ligand>
</feature>
<evidence type="ECO:0000256" key="3">
    <source>
        <dbReference type="ARBA" id="ARBA00023157"/>
    </source>
</evidence>
<dbReference type="GO" id="GO:0046872">
    <property type="term" value="F:metal ion binding"/>
    <property type="evidence" value="ECO:0007669"/>
    <property type="project" value="UniProtKB-KW"/>
</dbReference>
<feature type="binding site" evidence="6">
    <location>
        <position position="286"/>
    </location>
    <ligand>
        <name>Ca(2+)</name>
        <dbReference type="ChEBI" id="CHEBI:29108"/>
        <label>1</label>
        <note>catalytic</note>
    </ligand>
</feature>
<keyword evidence="8" id="KW-0812">Transmembrane</keyword>
<comment type="similarity">
    <text evidence="1">Belongs to the paraoxonase family.</text>
</comment>
<accession>A0A1D1YQV1</accession>
<feature type="binding site" evidence="6">
    <location>
        <position position="127"/>
    </location>
    <ligand>
        <name>Ca(2+)</name>
        <dbReference type="ChEBI" id="CHEBI:29108"/>
        <label>1</label>
        <note>catalytic</note>
    </ligand>
</feature>
<name>A0A1D1YQV1_9ARAE</name>
<dbReference type="PANTHER" id="PTHR11799:SF12">
    <property type="entry name" value="PARAOXONASE-RELATED"/>
    <property type="match status" value="1"/>
</dbReference>
<comment type="cofactor">
    <cofactor evidence="6">
        <name>Ca(2+)</name>
        <dbReference type="ChEBI" id="CHEBI:29108"/>
    </cofactor>
    <text evidence="6">Binds 2 calcium ions per subunit.</text>
</comment>
<feature type="binding site" evidence="6">
    <location>
        <position position="181"/>
    </location>
    <ligand>
        <name>Ca(2+)</name>
        <dbReference type="ChEBI" id="CHEBI:29108"/>
        <label>1</label>
        <note>catalytic</note>
    </ligand>
</feature>
<dbReference type="InterPro" id="IPR002640">
    <property type="entry name" value="Arylesterase"/>
</dbReference>
<comment type="PTM">
    <text evidence="7">Glycosylated.</text>
</comment>
<evidence type="ECO:0000256" key="7">
    <source>
        <dbReference type="PIRSR" id="PIRSR602640-4"/>
    </source>
</evidence>
<organism evidence="9">
    <name type="scientific">Anthurium amnicola</name>
    <dbReference type="NCBI Taxonomy" id="1678845"/>
    <lineage>
        <taxon>Eukaryota</taxon>
        <taxon>Viridiplantae</taxon>
        <taxon>Streptophyta</taxon>
        <taxon>Embryophyta</taxon>
        <taxon>Tracheophyta</taxon>
        <taxon>Spermatophyta</taxon>
        <taxon>Magnoliopsida</taxon>
        <taxon>Liliopsida</taxon>
        <taxon>Araceae</taxon>
        <taxon>Pothoideae</taxon>
        <taxon>Potheae</taxon>
        <taxon>Anthurium</taxon>
    </lineage>
</organism>
<dbReference type="AlphaFoldDB" id="A0A1D1YQV1"/>
<evidence type="ECO:0000256" key="8">
    <source>
        <dbReference type="SAM" id="Phobius"/>
    </source>
</evidence>
<keyword evidence="8" id="KW-0472">Membrane</keyword>
<dbReference type="Gene3D" id="2.120.10.30">
    <property type="entry name" value="TolB, C-terminal domain"/>
    <property type="match status" value="1"/>
</dbReference>
<dbReference type="InterPro" id="IPR011042">
    <property type="entry name" value="6-blade_b-propeller_TolB-like"/>
</dbReference>
<dbReference type="PANTHER" id="PTHR11799">
    <property type="entry name" value="PARAOXONASE"/>
    <property type="match status" value="1"/>
</dbReference>
<evidence type="ECO:0000313" key="9">
    <source>
        <dbReference type="EMBL" id="JAT57015.1"/>
    </source>
</evidence>
<dbReference type="GO" id="GO:0004064">
    <property type="term" value="F:arylesterase activity"/>
    <property type="evidence" value="ECO:0007669"/>
    <property type="project" value="InterPro"/>
</dbReference>
<dbReference type="InterPro" id="IPR051288">
    <property type="entry name" value="Serum_paraoxonase/arylesterase"/>
</dbReference>
<feature type="binding site" evidence="6">
    <location>
        <position position="239"/>
    </location>
    <ligand>
        <name>Ca(2+)</name>
        <dbReference type="ChEBI" id="CHEBI:29108"/>
        <label>1</label>
        <note>catalytic</note>
    </ligand>
</feature>
<evidence type="ECO:0000256" key="4">
    <source>
        <dbReference type="ARBA" id="ARBA00023180"/>
    </source>
</evidence>
<evidence type="ECO:0000256" key="6">
    <source>
        <dbReference type="PIRSR" id="PIRSR602640-2"/>
    </source>
</evidence>
<keyword evidence="6" id="KW-0106">Calcium</keyword>
<reference evidence="9" key="1">
    <citation type="submission" date="2015-07" db="EMBL/GenBank/DDBJ databases">
        <title>Transcriptome Assembly of Anthurium amnicola.</title>
        <authorList>
            <person name="Suzuki J."/>
        </authorList>
    </citation>
    <scope>NUCLEOTIDE SEQUENCE</scope>
</reference>
<evidence type="ECO:0000256" key="2">
    <source>
        <dbReference type="ARBA" id="ARBA00022801"/>
    </source>
</evidence>
<dbReference type="PRINTS" id="PR01785">
    <property type="entry name" value="PARAOXONASE"/>
</dbReference>
<dbReference type="SUPFAM" id="SSF63829">
    <property type="entry name" value="Calcium-dependent phosphotriesterase"/>
    <property type="match status" value="1"/>
</dbReference>
<keyword evidence="6" id="KW-0479">Metal-binding</keyword>
<feature type="active site" description="Proton acceptor" evidence="5">
    <location>
        <position position="125"/>
    </location>
</feature>
<feature type="glycosylation site" description="N-linked (GlcNAc...) asparagine" evidence="7">
    <location>
        <position position="286"/>
    </location>
</feature>
<feature type="binding site" evidence="6">
    <location>
        <position position="180"/>
    </location>
    <ligand>
        <name>Ca(2+)</name>
        <dbReference type="ChEBI" id="CHEBI:29108"/>
        <label>1</label>
        <note>catalytic</note>
    </ligand>
</feature>
<keyword evidence="3" id="KW-1015">Disulfide bond</keyword>
<evidence type="ECO:0000256" key="1">
    <source>
        <dbReference type="ARBA" id="ARBA00008595"/>
    </source>
</evidence>
<gene>
    <name evidence="9" type="primary">Pon1_1</name>
    <name evidence="9" type="ORF">g.84222</name>
</gene>
<keyword evidence="8" id="KW-1133">Transmembrane helix</keyword>
<dbReference type="Pfam" id="PF01731">
    <property type="entry name" value="Arylesterase"/>
    <property type="match status" value="1"/>
</dbReference>
<keyword evidence="2" id="KW-0378">Hydrolase</keyword>
<proteinExistence type="inferred from homology"/>
<feature type="transmembrane region" description="Helical" evidence="8">
    <location>
        <begin position="6"/>
        <end position="25"/>
    </location>
</feature>
<feature type="binding site" evidence="6">
    <location>
        <position position="57"/>
    </location>
    <ligand>
        <name>Ca(2+)</name>
        <dbReference type="ChEBI" id="CHEBI:29108"/>
        <label>1</label>
        <note>catalytic</note>
    </ligand>
</feature>
<protein>
    <submittedName>
        <fullName evidence="9">Serum paraoxonase/arylesterase 1</fullName>
    </submittedName>
</protein>
<dbReference type="EMBL" id="GDJX01010921">
    <property type="protein sequence ID" value="JAT57015.1"/>
    <property type="molecule type" value="Transcribed_RNA"/>
</dbReference>